<dbReference type="RefSeq" id="XP_062693123.1">
    <property type="nucleotide sequence ID" value="XM_062839492.1"/>
</dbReference>
<evidence type="ECO:0000313" key="1">
    <source>
        <dbReference type="EMBL" id="KAK3492665.1"/>
    </source>
</evidence>
<sequence>MTDCTEVYALVRCIQQPVLHTMLRGEVDCPHAPFLPTWQYTIHNDFKPTMLSNRSEILHNPKR</sequence>
<dbReference type="Proteomes" id="UP001285908">
    <property type="component" value="Unassembled WGS sequence"/>
</dbReference>
<reference evidence="1 2" key="1">
    <citation type="journal article" date="2023" name="Mol. Phylogenet. Evol.">
        <title>Genome-scale phylogeny and comparative genomics of the fungal order Sordariales.</title>
        <authorList>
            <person name="Hensen N."/>
            <person name="Bonometti L."/>
            <person name="Westerberg I."/>
            <person name="Brannstrom I.O."/>
            <person name="Guillou S."/>
            <person name="Cros-Aarteil S."/>
            <person name="Calhoun S."/>
            <person name="Haridas S."/>
            <person name="Kuo A."/>
            <person name="Mondo S."/>
            <person name="Pangilinan J."/>
            <person name="Riley R."/>
            <person name="LaButti K."/>
            <person name="Andreopoulos B."/>
            <person name="Lipzen A."/>
            <person name="Chen C."/>
            <person name="Yan M."/>
            <person name="Daum C."/>
            <person name="Ng V."/>
            <person name="Clum A."/>
            <person name="Steindorff A."/>
            <person name="Ohm R.A."/>
            <person name="Martin F."/>
            <person name="Silar P."/>
            <person name="Natvig D.O."/>
            <person name="Lalanne C."/>
            <person name="Gautier V."/>
            <person name="Ament-Velasquez S.L."/>
            <person name="Kruys A."/>
            <person name="Hutchinson M.I."/>
            <person name="Powell A.J."/>
            <person name="Barry K."/>
            <person name="Miller A.N."/>
            <person name="Grigoriev I.V."/>
            <person name="Debuchy R."/>
            <person name="Gladieux P."/>
            <person name="Hiltunen Thoren M."/>
            <person name="Johannesson H."/>
        </authorList>
    </citation>
    <scope>NUCLEOTIDE SEQUENCE [LARGE SCALE GENOMIC DNA]</scope>
    <source>
        <strain evidence="1 2">FGSC 10403</strain>
    </source>
</reference>
<comment type="caution">
    <text evidence="1">The sequence shown here is derived from an EMBL/GenBank/DDBJ whole genome shotgun (WGS) entry which is preliminary data.</text>
</comment>
<evidence type="ECO:0000313" key="2">
    <source>
        <dbReference type="Proteomes" id="UP001285908"/>
    </source>
</evidence>
<name>A0AAJ0MRN6_9PEZI</name>
<proteinExistence type="predicted"/>
<gene>
    <name evidence="1" type="ORF">B0T23DRAFT_412677</name>
</gene>
<protein>
    <submittedName>
        <fullName evidence="1">Uncharacterized protein</fullName>
    </submittedName>
</protein>
<dbReference type="EMBL" id="JAULSX010000004">
    <property type="protein sequence ID" value="KAK3492665.1"/>
    <property type="molecule type" value="Genomic_DNA"/>
</dbReference>
<accession>A0AAJ0MRN6</accession>
<dbReference type="GeneID" id="87877114"/>
<keyword evidence="2" id="KW-1185">Reference proteome</keyword>
<organism evidence="1 2">
    <name type="scientific">Neurospora hispaniola</name>
    <dbReference type="NCBI Taxonomy" id="588809"/>
    <lineage>
        <taxon>Eukaryota</taxon>
        <taxon>Fungi</taxon>
        <taxon>Dikarya</taxon>
        <taxon>Ascomycota</taxon>
        <taxon>Pezizomycotina</taxon>
        <taxon>Sordariomycetes</taxon>
        <taxon>Sordariomycetidae</taxon>
        <taxon>Sordariales</taxon>
        <taxon>Sordariaceae</taxon>
        <taxon>Neurospora</taxon>
    </lineage>
</organism>
<dbReference type="AlphaFoldDB" id="A0AAJ0MRN6"/>